<evidence type="ECO:0000256" key="14">
    <source>
        <dbReference type="ARBA" id="ARBA00022972"/>
    </source>
</evidence>
<evidence type="ECO:0000256" key="9">
    <source>
        <dbReference type="ARBA" id="ARBA00022728"/>
    </source>
</evidence>
<keyword evidence="22" id="KW-1185">Reference proteome</keyword>
<keyword evidence="6" id="KW-0597">Phosphoprotein</keyword>
<keyword evidence="9" id="KW-0747">Spliceosome</keyword>
<dbReference type="GO" id="GO:0090280">
    <property type="term" value="P:positive regulation of calcium ion import"/>
    <property type="evidence" value="ECO:0007669"/>
    <property type="project" value="TreeGrafter"/>
</dbReference>
<evidence type="ECO:0000256" key="11">
    <source>
        <dbReference type="ARBA" id="ARBA00022737"/>
    </source>
</evidence>
<dbReference type="InterPro" id="IPR044156">
    <property type="entry name" value="Galectin-like"/>
</dbReference>
<protein>
    <recommendedName>
        <fullName evidence="19">Galectin</fullName>
    </recommendedName>
</protein>
<dbReference type="GO" id="GO:0030593">
    <property type="term" value="P:neutrophil chemotaxis"/>
    <property type="evidence" value="ECO:0007669"/>
    <property type="project" value="TreeGrafter"/>
</dbReference>
<evidence type="ECO:0000256" key="8">
    <source>
        <dbReference type="ARBA" id="ARBA00022664"/>
    </source>
</evidence>
<proteinExistence type="predicted"/>
<organism evidence="21 22">
    <name type="scientific">Megalops atlanticus</name>
    <name type="common">Tarpon</name>
    <name type="synonym">Clupea gigantea</name>
    <dbReference type="NCBI Taxonomy" id="7932"/>
    <lineage>
        <taxon>Eukaryota</taxon>
        <taxon>Metazoa</taxon>
        <taxon>Chordata</taxon>
        <taxon>Craniata</taxon>
        <taxon>Vertebrata</taxon>
        <taxon>Euteleostomi</taxon>
        <taxon>Actinopterygii</taxon>
        <taxon>Neopterygii</taxon>
        <taxon>Teleostei</taxon>
        <taxon>Elopiformes</taxon>
        <taxon>Megalopidae</taxon>
        <taxon>Megalops</taxon>
    </lineage>
</organism>
<evidence type="ECO:0000256" key="19">
    <source>
        <dbReference type="RuleBase" id="RU102079"/>
    </source>
</evidence>
<dbReference type="FunFam" id="2.60.120.200:FF:000023">
    <property type="entry name" value="Galectin"/>
    <property type="match status" value="1"/>
</dbReference>
<evidence type="ECO:0000256" key="15">
    <source>
        <dbReference type="ARBA" id="ARBA00022990"/>
    </source>
</evidence>
<keyword evidence="15" id="KW-0007">Acetylation</keyword>
<evidence type="ECO:0000256" key="10">
    <source>
        <dbReference type="ARBA" id="ARBA00022734"/>
    </source>
</evidence>
<dbReference type="SMART" id="SM00276">
    <property type="entry name" value="GLECT"/>
    <property type="match status" value="1"/>
</dbReference>
<keyword evidence="16" id="KW-1015">Disulfide bond</keyword>
<evidence type="ECO:0000256" key="2">
    <source>
        <dbReference type="ARBA" id="ARBA00004496"/>
    </source>
</evidence>
<dbReference type="GO" id="GO:0045806">
    <property type="term" value="P:negative regulation of endocytosis"/>
    <property type="evidence" value="ECO:0007669"/>
    <property type="project" value="TreeGrafter"/>
</dbReference>
<keyword evidence="18" id="KW-0539">Nucleus</keyword>
<dbReference type="InterPro" id="IPR013320">
    <property type="entry name" value="ConA-like_dom_sf"/>
</dbReference>
<sequence length="161" mass="18006">MDLSDALGDSATPGQQQVPSVPLTVPYDLKLPRGVYNKMLITINGEIKPNGKKFTVNLTRGNDIALHFNPRFDDCGKKTIVRNSLVRGKWGKEERELSNFPFVQGKSFELKILCTDDEFKVAVNKSHLLAFKHRVTELNMITDLGIYDDITLSSVAVETLP</sequence>
<keyword evidence="12" id="KW-0221">Differentiation</keyword>
<keyword evidence="8" id="KW-0507">mRNA processing</keyword>
<keyword evidence="7" id="KW-0399">Innate immunity</keyword>
<evidence type="ECO:0000256" key="1">
    <source>
        <dbReference type="ARBA" id="ARBA00004123"/>
    </source>
</evidence>
<dbReference type="GO" id="GO:0005681">
    <property type="term" value="C:spliceosomal complex"/>
    <property type="evidence" value="ECO:0007669"/>
    <property type="project" value="UniProtKB-KW"/>
</dbReference>
<dbReference type="OrthoDB" id="8942303at2759"/>
<evidence type="ECO:0000256" key="12">
    <source>
        <dbReference type="ARBA" id="ARBA00022782"/>
    </source>
</evidence>
<accession>A0A9D3T4N2</accession>
<evidence type="ECO:0000256" key="5">
    <source>
        <dbReference type="ARBA" id="ARBA00022525"/>
    </source>
</evidence>
<dbReference type="GO" id="GO:0030154">
    <property type="term" value="P:cell differentiation"/>
    <property type="evidence" value="ECO:0007669"/>
    <property type="project" value="UniProtKB-KW"/>
</dbReference>
<evidence type="ECO:0000256" key="13">
    <source>
        <dbReference type="ARBA" id="ARBA00022859"/>
    </source>
</evidence>
<dbReference type="GO" id="GO:0048245">
    <property type="term" value="P:eosinophil chemotaxis"/>
    <property type="evidence" value="ECO:0007669"/>
    <property type="project" value="TreeGrafter"/>
</dbReference>
<dbReference type="EMBL" id="JAFDVH010000013">
    <property type="protein sequence ID" value="KAG7466493.1"/>
    <property type="molecule type" value="Genomic_DNA"/>
</dbReference>
<keyword evidence="13" id="KW-0391">Immunity</keyword>
<keyword evidence="5" id="KW-0964">Secreted</keyword>
<dbReference type="PROSITE" id="PS51304">
    <property type="entry name" value="GALECTIN"/>
    <property type="match status" value="1"/>
</dbReference>
<keyword evidence="4" id="KW-0963">Cytoplasm</keyword>
<comment type="caution">
    <text evidence="21">The sequence shown here is derived from an EMBL/GenBank/DDBJ whole genome shotgun (WGS) entry which is preliminary data.</text>
</comment>
<dbReference type="GO" id="GO:0005615">
    <property type="term" value="C:extracellular space"/>
    <property type="evidence" value="ECO:0007669"/>
    <property type="project" value="TreeGrafter"/>
</dbReference>
<evidence type="ECO:0000256" key="16">
    <source>
        <dbReference type="ARBA" id="ARBA00023157"/>
    </source>
</evidence>
<dbReference type="GO" id="GO:2001237">
    <property type="term" value="P:negative regulation of extrinsic apoptotic signaling pathway"/>
    <property type="evidence" value="ECO:0007669"/>
    <property type="project" value="TreeGrafter"/>
</dbReference>
<reference evidence="21" key="1">
    <citation type="submission" date="2021-01" db="EMBL/GenBank/DDBJ databases">
        <authorList>
            <person name="Zahm M."/>
            <person name="Roques C."/>
            <person name="Cabau C."/>
            <person name="Klopp C."/>
            <person name="Donnadieu C."/>
            <person name="Jouanno E."/>
            <person name="Lampietro C."/>
            <person name="Louis A."/>
            <person name="Herpin A."/>
            <person name="Echchiki A."/>
            <person name="Berthelot C."/>
            <person name="Parey E."/>
            <person name="Roest-Crollius H."/>
            <person name="Braasch I."/>
            <person name="Postlethwait J."/>
            <person name="Bobe J."/>
            <person name="Montfort J."/>
            <person name="Bouchez O."/>
            <person name="Begum T."/>
            <person name="Mejri S."/>
            <person name="Adams A."/>
            <person name="Chen W.-J."/>
            <person name="Guiguen Y."/>
        </authorList>
    </citation>
    <scope>NUCLEOTIDE SEQUENCE</scope>
    <source>
        <strain evidence="21">YG-15Mar2019-1</strain>
        <tissue evidence="21">Brain</tissue>
    </source>
</reference>
<evidence type="ECO:0000256" key="17">
    <source>
        <dbReference type="ARBA" id="ARBA00023187"/>
    </source>
</evidence>
<dbReference type="SMART" id="SM00908">
    <property type="entry name" value="Gal-bind_lectin"/>
    <property type="match status" value="1"/>
</dbReference>
<dbReference type="PANTHER" id="PTHR11346:SF26">
    <property type="entry name" value="GALECTIN-3"/>
    <property type="match status" value="1"/>
</dbReference>
<gene>
    <name evidence="21" type="ORF">MATL_G00165340</name>
</gene>
<dbReference type="AlphaFoldDB" id="A0A9D3T4N2"/>
<evidence type="ECO:0000256" key="18">
    <source>
        <dbReference type="ARBA" id="ARBA00023242"/>
    </source>
</evidence>
<dbReference type="GO" id="GO:0019863">
    <property type="term" value="F:IgE binding"/>
    <property type="evidence" value="ECO:0007669"/>
    <property type="project" value="UniProtKB-KW"/>
</dbReference>
<comment type="subcellular location">
    <subcellularLocation>
        <location evidence="2">Cytoplasm</location>
    </subcellularLocation>
    <subcellularLocation>
        <location evidence="1">Nucleus</location>
    </subcellularLocation>
    <subcellularLocation>
        <location evidence="3">Secreted</location>
    </subcellularLocation>
</comment>
<name>A0A9D3T4N2_MEGAT</name>
<dbReference type="Gene3D" id="2.60.120.200">
    <property type="match status" value="1"/>
</dbReference>
<evidence type="ECO:0000256" key="3">
    <source>
        <dbReference type="ARBA" id="ARBA00004613"/>
    </source>
</evidence>
<dbReference type="Pfam" id="PF00337">
    <property type="entry name" value="Gal-bind_lectin"/>
    <property type="match status" value="1"/>
</dbReference>
<evidence type="ECO:0000313" key="22">
    <source>
        <dbReference type="Proteomes" id="UP001046870"/>
    </source>
</evidence>
<dbReference type="GO" id="GO:0005737">
    <property type="term" value="C:cytoplasm"/>
    <property type="evidence" value="ECO:0007669"/>
    <property type="project" value="UniProtKB-SubCell"/>
</dbReference>
<dbReference type="GO" id="GO:0045087">
    <property type="term" value="P:innate immune response"/>
    <property type="evidence" value="ECO:0007669"/>
    <property type="project" value="UniProtKB-KW"/>
</dbReference>
<keyword evidence="11" id="KW-0677">Repeat</keyword>
<feature type="domain" description="Galectin" evidence="20">
    <location>
        <begin position="27"/>
        <end position="158"/>
    </location>
</feature>
<dbReference type="GO" id="GO:0001772">
    <property type="term" value="C:immunological synapse"/>
    <property type="evidence" value="ECO:0007669"/>
    <property type="project" value="TreeGrafter"/>
</dbReference>
<dbReference type="GO" id="GO:0002548">
    <property type="term" value="P:monocyte chemotaxis"/>
    <property type="evidence" value="ECO:0007669"/>
    <property type="project" value="TreeGrafter"/>
</dbReference>
<dbReference type="InterPro" id="IPR001079">
    <property type="entry name" value="Galectin_CRD"/>
</dbReference>
<dbReference type="GO" id="GO:0043236">
    <property type="term" value="F:laminin binding"/>
    <property type="evidence" value="ECO:0007669"/>
    <property type="project" value="TreeGrafter"/>
</dbReference>
<keyword evidence="14" id="KW-0389">IgE-binding protein</keyword>
<dbReference type="GO" id="GO:0008380">
    <property type="term" value="P:RNA splicing"/>
    <property type="evidence" value="ECO:0007669"/>
    <property type="project" value="UniProtKB-KW"/>
</dbReference>
<keyword evidence="17" id="KW-0508">mRNA splicing</keyword>
<dbReference type="Proteomes" id="UP001046870">
    <property type="component" value="Chromosome 13"/>
</dbReference>
<evidence type="ECO:0000259" key="20">
    <source>
        <dbReference type="PROSITE" id="PS51304"/>
    </source>
</evidence>
<dbReference type="PANTHER" id="PTHR11346">
    <property type="entry name" value="GALECTIN"/>
    <property type="match status" value="1"/>
</dbReference>
<dbReference type="GO" id="GO:0006397">
    <property type="term" value="P:mRNA processing"/>
    <property type="evidence" value="ECO:0007669"/>
    <property type="project" value="UniProtKB-KW"/>
</dbReference>
<dbReference type="GO" id="GO:0048246">
    <property type="term" value="P:macrophage chemotaxis"/>
    <property type="evidence" value="ECO:0007669"/>
    <property type="project" value="TreeGrafter"/>
</dbReference>
<dbReference type="GO" id="GO:0050918">
    <property type="term" value="P:positive chemotaxis"/>
    <property type="evidence" value="ECO:0007669"/>
    <property type="project" value="TreeGrafter"/>
</dbReference>
<dbReference type="CDD" id="cd00070">
    <property type="entry name" value="GLECT"/>
    <property type="match status" value="1"/>
</dbReference>
<evidence type="ECO:0000256" key="4">
    <source>
        <dbReference type="ARBA" id="ARBA00022490"/>
    </source>
</evidence>
<evidence type="ECO:0000313" key="21">
    <source>
        <dbReference type="EMBL" id="KAG7466493.1"/>
    </source>
</evidence>
<evidence type="ECO:0000256" key="7">
    <source>
        <dbReference type="ARBA" id="ARBA00022588"/>
    </source>
</evidence>
<evidence type="ECO:0000256" key="6">
    <source>
        <dbReference type="ARBA" id="ARBA00022553"/>
    </source>
</evidence>
<dbReference type="SUPFAM" id="SSF49899">
    <property type="entry name" value="Concanavalin A-like lectins/glucanases"/>
    <property type="match status" value="1"/>
</dbReference>
<keyword evidence="10 19" id="KW-0430">Lectin</keyword>
<dbReference type="GO" id="GO:0048030">
    <property type="term" value="F:disaccharide binding"/>
    <property type="evidence" value="ECO:0007669"/>
    <property type="project" value="TreeGrafter"/>
</dbReference>